<dbReference type="RefSeq" id="WP_058579921.1">
    <property type="nucleotide sequence ID" value="NZ_LOPU01000001.1"/>
</dbReference>
<reference evidence="1 2" key="1">
    <citation type="submission" date="2015-12" db="EMBL/GenBank/DDBJ databases">
        <title>Haloprofundus marisrubri gen. nov., sp. nov., an extremely halophilic archaeon isolated from the Discovery deep brine-seawater interface in the Red Sea.</title>
        <authorList>
            <person name="Zhang G."/>
            <person name="Stingl U."/>
            <person name="Rashid M."/>
        </authorList>
    </citation>
    <scope>NUCLEOTIDE SEQUENCE [LARGE SCALE GENOMIC DNA]</scope>
    <source>
        <strain evidence="1 2">SB9</strain>
    </source>
</reference>
<gene>
    <name evidence="1" type="ORF">AUR64_00130</name>
</gene>
<evidence type="ECO:0000313" key="1">
    <source>
        <dbReference type="EMBL" id="KTG11636.1"/>
    </source>
</evidence>
<protein>
    <submittedName>
        <fullName evidence="1">Uncharacterized protein</fullName>
    </submittedName>
</protein>
<organism evidence="1 2">
    <name type="scientific">Haloprofundus marisrubri</name>
    <dbReference type="NCBI Taxonomy" id="1514971"/>
    <lineage>
        <taxon>Archaea</taxon>
        <taxon>Methanobacteriati</taxon>
        <taxon>Methanobacteriota</taxon>
        <taxon>Stenosarchaea group</taxon>
        <taxon>Halobacteria</taxon>
        <taxon>Halobacteriales</taxon>
        <taxon>Haloferacaceae</taxon>
        <taxon>Haloprofundus</taxon>
    </lineage>
</organism>
<evidence type="ECO:0000313" key="2">
    <source>
        <dbReference type="Proteomes" id="UP000054387"/>
    </source>
</evidence>
<proteinExistence type="predicted"/>
<dbReference type="STRING" id="1514971.AUR64_00130"/>
<dbReference type="OrthoDB" id="382773at2157"/>
<dbReference type="Proteomes" id="UP000054387">
    <property type="component" value="Unassembled WGS sequence"/>
</dbReference>
<keyword evidence="2" id="KW-1185">Reference proteome</keyword>
<dbReference type="EMBL" id="LOPU01000001">
    <property type="protein sequence ID" value="KTG11636.1"/>
    <property type="molecule type" value="Genomic_DNA"/>
</dbReference>
<sequence>MDALREFIEGRVPNEWVRVPGKEVAFEREGVRVEARRTANPRQFGQTWEIRCRRSAGEAVREQTVRYVSSREAAVEGLYDCIRRVENGERLAEPDVANGSLPTVGYTADTAAEVTAAEASSQVEPSG</sequence>
<comment type="caution">
    <text evidence="1">The sequence shown here is derived from an EMBL/GenBank/DDBJ whole genome shotgun (WGS) entry which is preliminary data.</text>
</comment>
<dbReference type="AlphaFoldDB" id="A0A0W1RG47"/>
<accession>A0A0W1RG47</accession>
<name>A0A0W1RG47_9EURY</name>